<dbReference type="Proteomes" id="UP000564677">
    <property type="component" value="Unassembled WGS sequence"/>
</dbReference>
<name>A0A7X5V0G1_9SPHN</name>
<dbReference type="AlphaFoldDB" id="A0A7X5V0G1"/>
<reference evidence="1 2" key="1">
    <citation type="submission" date="2020-03" db="EMBL/GenBank/DDBJ databases">
        <title>Genomic Encyclopedia of Type Strains, Phase IV (KMG-IV): sequencing the most valuable type-strain genomes for metagenomic binning, comparative biology and taxonomic classification.</title>
        <authorList>
            <person name="Goeker M."/>
        </authorList>
    </citation>
    <scope>NUCLEOTIDE SEQUENCE [LARGE SCALE GENOMIC DNA]</scope>
    <source>
        <strain evidence="1 2">DSM 4733</strain>
    </source>
</reference>
<dbReference type="EMBL" id="JAASQV010000002">
    <property type="protein sequence ID" value="NIJ65614.1"/>
    <property type="molecule type" value="Genomic_DNA"/>
</dbReference>
<dbReference type="RefSeq" id="WP_167299980.1">
    <property type="nucleotide sequence ID" value="NZ_CP170557.1"/>
</dbReference>
<comment type="caution">
    <text evidence="1">The sequence shown here is derived from an EMBL/GenBank/DDBJ whole genome shotgun (WGS) entry which is preliminary data.</text>
</comment>
<organism evidence="1 2">
    <name type="scientific">Sphingomonas leidyi</name>
    <dbReference type="NCBI Taxonomy" id="68569"/>
    <lineage>
        <taxon>Bacteria</taxon>
        <taxon>Pseudomonadati</taxon>
        <taxon>Pseudomonadota</taxon>
        <taxon>Alphaproteobacteria</taxon>
        <taxon>Sphingomonadales</taxon>
        <taxon>Sphingomonadaceae</taxon>
        <taxon>Sphingomonas</taxon>
    </lineage>
</organism>
<keyword evidence="2" id="KW-1185">Reference proteome</keyword>
<evidence type="ECO:0000313" key="1">
    <source>
        <dbReference type="EMBL" id="NIJ65614.1"/>
    </source>
</evidence>
<protein>
    <submittedName>
        <fullName evidence="1">Uncharacterized protein</fullName>
    </submittedName>
</protein>
<accession>A0A7X5V0G1</accession>
<evidence type="ECO:0000313" key="2">
    <source>
        <dbReference type="Proteomes" id="UP000564677"/>
    </source>
</evidence>
<proteinExistence type="predicted"/>
<sequence length="308" mass="34318">MLRIEVDMFSGRPNPVWMITEEEAARKLLGAAREMRAAVTKTGAGYNGLGFREVRVENILDDVRAPRGLPQKFAVGPTGKENLDAAGELARLLIETMPLRSEVRLVEHAVTPLDEKLRETALEWMQVTARLMRKPPGPPPPPPPPSNPLITTIPDSKCSQCQYEVSQYNPAFWNNPATQPYNNCYNYARNWRTNTFAQPGRAHGAGTSIMACNTVTAAAMADGLKKRCNCLPQSEYPRRLMALVIAPGYDYHWYRHQRGGFWGHKPGSTAARNYDSNGVLITDPQTCARGPYTNFCDFFYAGKSVVIN</sequence>
<gene>
    <name evidence="1" type="ORF">FHR20_002576</name>
</gene>